<gene>
    <name evidence="1" type="ORF">ES319_D08G077900v1</name>
</gene>
<dbReference type="EMBL" id="CM018222">
    <property type="protein sequence ID" value="KAB2016183.1"/>
    <property type="molecule type" value="Genomic_DNA"/>
</dbReference>
<dbReference type="Proteomes" id="UP000327439">
    <property type="component" value="Chromosome D08"/>
</dbReference>
<dbReference type="PANTHER" id="PTHR11439:SF463">
    <property type="entry name" value="REVERSE TRANSCRIPTASE TY1_COPIA-TYPE DOMAIN-CONTAINING PROTEIN"/>
    <property type="match status" value="1"/>
</dbReference>
<dbReference type="OrthoDB" id="413760at2759"/>
<organism evidence="1 2">
    <name type="scientific">Gossypium barbadense</name>
    <name type="common">Sea Island cotton</name>
    <name type="synonym">Hibiscus barbadensis</name>
    <dbReference type="NCBI Taxonomy" id="3634"/>
    <lineage>
        <taxon>Eukaryota</taxon>
        <taxon>Viridiplantae</taxon>
        <taxon>Streptophyta</taxon>
        <taxon>Embryophyta</taxon>
        <taxon>Tracheophyta</taxon>
        <taxon>Spermatophyta</taxon>
        <taxon>Magnoliopsida</taxon>
        <taxon>eudicotyledons</taxon>
        <taxon>Gunneridae</taxon>
        <taxon>Pentapetalae</taxon>
        <taxon>rosids</taxon>
        <taxon>malvids</taxon>
        <taxon>Malvales</taxon>
        <taxon>Malvaceae</taxon>
        <taxon>Malvoideae</taxon>
        <taxon>Gossypium</taxon>
    </lineage>
</organism>
<keyword evidence="2" id="KW-1185">Reference proteome</keyword>
<name>A0A5J5QCZ7_GOSBA</name>
<protein>
    <recommendedName>
        <fullName evidence="3">Reverse transcriptase Ty1/copia-type domain-containing protein</fullName>
    </recommendedName>
</protein>
<accession>A0A5J5QCZ7</accession>
<evidence type="ECO:0008006" key="3">
    <source>
        <dbReference type="Google" id="ProtNLM"/>
    </source>
</evidence>
<proteinExistence type="predicted"/>
<sequence length="96" mass="10887">MLEDGTDKADGRYFRSLVGGLIYLTQTRPNIVFSVGVISRFMHSPHEHQLGAAKRISRYIAETTTFGLWYSHNPNFILCGFTDSDWAGALDYRKSL</sequence>
<evidence type="ECO:0000313" key="1">
    <source>
        <dbReference type="EMBL" id="KAB2016183.1"/>
    </source>
</evidence>
<evidence type="ECO:0000313" key="2">
    <source>
        <dbReference type="Proteomes" id="UP000327439"/>
    </source>
</evidence>
<dbReference type="AlphaFoldDB" id="A0A5J5QCZ7"/>
<reference evidence="2" key="1">
    <citation type="journal article" date="2020" name="Nat. Genet.">
        <title>Genomic diversifications of five Gossypium allopolyploid species and their impact on cotton improvement.</title>
        <authorList>
            <person name="Chen Z.J."/>
            <person name="Sreedasyam A."/>
            <person name="Ando A."/>
            <person name="Song Q."/>
            <person name="De Santiago L.M."/>
            <person name="Hulse-Kemp A.M."/>
            <person name="Ding M."/>
            <person name="Ye W."/>
            <person name="Kirkbride R.C."/>
            <person name="Jenkins J."/>
            <person name="Plott C."/>
            <person name="Lovell J."/>
            <person name="Lin Y.M."/>
            <person name="Vaughn R."/>
            <person name="Liu B."/>
            <person name="Simpson S."/>
            <person name="Scheffler B.E."/>
            <person name="Wen L."/>
            <person name="Saski C.A."/>
            <person name="Grover C.E."/>
            <person name="Hu G."/>
            <person name="Conover J.L."/>
            <person name="Carlson J.W."/>
            <person name="Shu S."/>
            <person name="Boston L.B."/>
            <person name="Williams M."/>
            <person name="Peterson D.G."/>
            <person name="McGee K."/>
            <person name="Jones D.C."/>
            <person name="Wendel J.F."/>
            <person name="Stelly D.M."/>
            <person name="Grimwood J."/>
            <person name="Schmutz J."/>
        </authorList>
    </citation>
    <scope>NUCLEOTIDE SEQUENCE [LARGE SCALE GENOMIC DNA]</scope>
    <source>
        <strain evidence="2">cv. 3-79</strain>
    </source>
</reference>
<dbReference type="PANTHER" id="PTHR11439">
    <property type="entry name" value="GAG-POL-RELATED RETROTRANSPOSON"/>
    <property type="match status" value="1"/>
</dbReference>